<name>A0A1G7JX27_9FIRM</name>
<reference evidence="2" key="1">
    <citation type="submission" date="2016-10" db="EMBL/GenBank/DDBJ databases">
        <authorList>
            <person name="Varghese N."/>
            <person name="Submissions S."/>
        </authorList>
    </citation>
    <scope>NUCLEOTIDE SEQUENCE [LARGE SCALE GENOMIC DNA]</scope>
    <source>
        <strain evidence="2">DSM 23256</strain>
    </source>
</reference>
<evidence type="ECO:0000313" key="2">
    <source>
        <dbReference type="Proteomes" id="UP000243333"/>
    </source>
</evidence>
<dbReference type="Proteomes" id="UP000243333">
    <property type="component" value="Unassembled WGS sequence"/>
</dbReference>
<protein>
    <submittedName>
        <fullName evidence="1">Uncharacterized protein</fullName>
    </submittedName>
</protein>
<accession>A0A1G7JX27</accession>
<dbReference type="STRING" id="1123285.SAMN05660235_01100"/>
<dbReference type="EMBL" id="FNBU01000006">
    <property type="protein sequence ID" value="SDF29507.1"/>
    <property type="molecule type" value="Genomic_DNA"/>
</dbReference>
<keyword evidence="2" id="KW-1185">Reference proteome</keyword>
<dbReference type="RefSeq" id="WP_093688876.1">
    <property type="nucleotide sequence ID" value="NZ_FNBU01000006.1"/>
</dbReference>
<dbReference type="OrthoDB" id="1999450at2"/>
<dbReference type="Pfam" id="PF21845">
    <property type="entry name" value="DUF6904"/>
    <property type="match status" value="1"/>
</dbReference>
<proteinExistence type="predicted"/>
<evidence type="ECO:0000313" key="1">
    <source>
        <dbReference type="EMBL" id="SDF29507.1"/>
    </source>
</evidence>
<dbReference type="AlphaFoldDB" id="A0A1G7JX27"/>
<dbReference type="InterPro" id="IPR054199">
    <property type="entry name" value="DUF6904"/>
</dbReference>
<sequence length="250" mass="28766">MIYVTNTPNNAGVAIYGDYLDFEALYDALHTVVGDEEEEPALAAAGLRVLAVCYDLRHALMGHRDIEFVDNGMDADKMRQMAVIASSKNVYFKINVLWPEMLFVMVALNDFVKLYARKQAKTTDEIMLNRRNIWDDSIAQVRMLQAAVAKCLKSVVSAGVYSRMMGSLNKKYIMYYNYATQYVDLLNCRFLKMDKEKRLQNLSKIAKLLTEPGSEYLDLRNEILQAAQEYNCPIEDIRINDVEYPDHIDW</sequence>
<organism evidence="1 2">
    <name type="scientific">Sporolituus thermophilus DSM 23256</name>
    <dbReference type="NCBI Taxonomy" id="1123285"/>
    <lineage>
        <taxon>Bacteria</taxon>
        <taxon>Bacillati</taxon>
        <taxon>Bacillota</taxon>
        <taxon>Negativicutes</taxon>
        <taxon>Selenomonadales</taxon>
        <taxon>Sporomusaceae</taxon>
        <taxon>Sporolituus</taxon>
    </lineage>
</organism>
<gene>
    <name evidence="1" type="ORF">SAMN05660235_01100</name>
</gene>